<comment type="cofactor">
    <cofactor evidence="1">
        <name>FMN</name>
        <dbReference type="ChEBI" id="CHEBI:58210"/>
    </cofactor>
</comment>
<evidence type="ECO:0000256" key="7">
    <source>
        <dbReference type="ARBA" id="ARBA00023002"/>
    </source>
</evidence>
<evidence type="ECO:0000256" key="5">
    <source>
        <dbReference type="ARBA" id="ARBA00022643"/>
    </source>
</evidence>
<sequence>MTWPDRRLLDLFGIDVPILAAPMANSAGVELAIEVAQEGGLGALPCAVLDPAEIEAGVAAFREETNAPLNANFFCHTPEPDDPERDCAWLAHLAPYFEAAGVAPPDLPLPAGHAPFGDAECAAIESAKPEIVSFHFGLPAAPLLSRVKDTGCKVISSATSLREARYLAENGVDAIIAQGAEAGGHRAMFLETDVSRQVGTFALVRSIAANLDLPVIAAGGIADGQAIAACFSLGAAAVQVGTAYLLTDEAWTPPLHRAALADPARETAMTNVLTGRPARGVVNRFMREQGPMNAAAPHFPRGRPAIAPLRAKAEAEGSSDFSPLWSGQAATLPGAMGAGALRGGLPTARAPSSLKDSSRLRTYTTACNRTPV</sequence>
<dbReference type="InterPro" id="IPR013785">
    <property type="entry name" value="Aldolase_TIM"/>
</dbReference>
<dbReference type="PANTHER" id="PTHR42747:SF3">
    <property type="entry name" value="NITRONATE MONOOXYGENASE-RELATED"/>
    <property type="match status" value="1"/>
</dbReference>
<dbReference type="InterPro" id="IPR004136">
    <property type="entry name" value="NMO"/>
</dbReference>
<keyword evidence="5" id="KW-0288">FMN</keyword>
<comment type="similarity">
    <text evidence="2">Belongs to the nitronate monooxygenase family. NMO class I subfamily.</text>
</comment>
<evidence type="ECO:0000313" key="14">
    <source>
        <dbReference type="Proteomes" id="UP000094172"/>
    </source>
</evidence>
<evidence type="ECO:0000256" key="8">
    <source>
        <dbReference type="ARBA" id="ARBA00023033"/>
    </source>
</evidence>
<feature type="compositionally biased region" description="Polar residues" evidence="12">
    <location>
        <begin position="360"/>
        <end position="372"/>
    </location>
</feature>
<dbReference type="AlphaFoldDB" id="A0A1E3VQN5"/>
<name>A0A1E3VQN5_9HYPH</name>
<evidence type="ECO:0000256" key="6">
    <source>
        <dbReference type="ARBA" id="ARBA00022741"/>
    </source>
</evidence>
<evidence type="ECO:0000256" key="1">
    <source>
        <dbReference type="ARBA" id="ARBA00001917"/>
    </source>
</evidence>
<evidence type="ECO:0000256" key="12">
    <source>
        <dbReference type="SAM" id="MobiDB-lite"/>
    </source>
</evidence>
<dbReference type="EMBL" id="LPWE01000010">
    <property type="protein sequence ID" value="ODR95847.1"/>
    <property type="molecule type" value="Genomic_DNA"/>
</dbReference>
<keyword evidence="6" id="KW-0547">Nucleotide-binding</keyword>
<keyword evidence="7" id="KW-0560">Oxidoreductase</keyword>
<dbReference type="Pfam" id="PF03060">
    <property type="entry name" value="NMO"/>
    <property type="match status" value="1"/>
</dbReference>
<organism evidence="13 14">
    <name type="scientific">Methyloceanibacter stevinii</name>
    <dbReference type="NCBI Taxonomy" id="1774970"/>
    <lineage>
        <taxon>Bacteria</taxon>
        <taxon>Pseudomonadati</taxon>
        <taxon>Pseudomonadota</taxon>
        <taxon>Alphaproteobacteria</taxon>
        <taxon>Hyphomicrobiales</taxon>
        <taxon>Hyphomicrobiaceae</taxon>
        <taxon>Methyloceanibacter</taxon>
    </lineage>
</organism>
<evidence type="ECO:0000256" key="3">
    <source>
        <dbReference type="ARBA" id="ARBA00022575"/>
    </source>
</evidence>
<dbReference type="GO" id="GO:0000166">
    <property type="term" value="F:nucleotide binding"/>
    <property type="evidence" value="ECO:0007669"/>
    <property type="project" value="UniProtKB-KW"/>
</dbReference>
<dbReference type="RefSeq" id="WP_069444040.1">
    <property type="nucleotide sequence ID" value="NZ_LPWE01000010.1"/>
</dbReference>
<evidence type="ECO:0000256" key="10">
    <source>
        <dbReference type="ARBA" id="ARBA00049401"/>
    </source>
</evidence>
<dbReference type="CDD" id="cd04730">
    <property type="entry name" value="NPD_like"/>
    <property type="match status" value="1"/>
</dbReference>
<dbReference type="GO" id="GO:0051213">
    <property type="term" value="F:dioxygenase activity"/>
    <property type="evidence" value="ECO:0007669"/>
    <property type="project" value="UniProtKB-KW"/>
</dbReference>
<evidence type="ECO:0000313" key="13">
    <source>
        <dbReference type="EMBL" id="ODR95847.1"/>
    </source>
</evidence>
<evidence type="ECO:0000256" key="2">
    <source>
        <dbReference type="ARBA" id="ARBA00009881"/>
    </source>
</evidence>
<dbReference type="GO" id="GO:0018580">
    <property type="term" value="F:nitronate monooxygenase activity"/>
    <property type="evidence" value="ECO:0007669"/>
    <property type="project" value="InterPro"/>
</dbReference>
<dbReference type="PANTHER" id="PTHR42747">
    <property type="entry name" value="NITRONATE MONOOXYGENASE-RELATED"/>
    <property type="match status" value="1"/>
</dbReference>
<dbReference type="SUPFAM" id="SSF51412">
    <property type="entry name" value="Inosine monophosphate dehydrogenase (IMPDH)"/>
    <property type="match status" value="1"/>
</dbReference>
<evidence type="ECO:0000256" key="11">
    <source>
        <dbReference type="ARBA" id="ARBA00067136"/>
    </source>
</evidence>
<dbReference type="FunFam" id="3.20.20.70:FF:000154">
    <property type="entry name" value="Probable nitronate monooxygenase"/>
    <property type="match status" value="1"/>
</dbReference>
<dbReference type="Gene3D" id="3.20.20.70">
    <property type="entry name" value="Aldolase class I"/>
    <property type="match status" value="1"/>
</dbReference>
<protein>
    <recommendedName>
        <fullName evidence="11">Nitronate monooxygenase</fullName>
    </recommendedName>
    <alternativeName>
        <fullName evidence="9">Propionate 3-nitronate monooxygenase</fullName>
    </alternativeName>
</protein>
<feature type="region of interest" description="Disordered" evidence="12">
    <location>
        <begin position="346"/>
        <end position="372"/>
    </location>
</feature>
<comment type="caution">
    <text evidence="13">The sequence shown here is derived from an EMBL/GenBank/DDBJ whole genome shotgun (WGS) entry which is preliminary data.</text>
</comment>
<reference evidence="13 14" key="1">
    <citation type="journal article" date="2016" name="Environ. Microbiol.">
        <title>New Methyloceanibacter diversity from North Sea sediments includes methanotroph containing solely the soluble methane monooxygenase.</title>
        <authorList>
            <person name="Vekeman B."/>
            <person name="Kerckhof F.M."/>
            <person name="Cremers G."/>
            <person name="de Vos P."/>
            <person name="Vandamme P."/>
            <person name="Boon N."/>
            <person name="Op den Camp H.J."/>
            <person name="Heylen K."/>
        </authorList>
    </citation>
    <scope>NUCLEOTIDE SEQUENCE [LARGE SCALE GENOMIC DNA]</scope>
    <source>
        <strain evidence="13 14">R-67176</strain>
    </source>
</reference>
<accession>A0A1E3VQN5</accession>
<keyword evidence="8" id="KW-0503">Monooxygenase</keyword>
<keyword evidence="4" id="KW-0285">Flavoprotein</keyword>
<proteinExistence type="inferred from homology"/>
<keyword evidence="13" id="KW-0223">Dioxygenase</keyword>
<dbReference type="Proteomes" id="UP000094172">
    <property type="component" value="Unassembled WGS sequence"/>
</dbReference>
<dbReference type="GO" id="GO:0009636">
    <property type="term" value="P:response to toxic substance"/>
    <property type="evidence" value="ECO:0007669"/>
    <property type="project" value="UniProtKB-KW"/>
</dbReference>
<keyword evidence="3" id="KW-0216">Detoxification</keyword>
<comment type="catalytic activity">
    <reaction evidence="10">
        <text>3 propionate 3-nitronate + 3 O2 + H2O = 3 3-oxopropanoate + 2 nitrate + nitrite + H2O2 + 3 H(+)</text>
        <dbReference type="Rhea" id="RHEA:57332"/>
        <dbReference type="ChEBI" id="CHEBI:15377"/>
        <dbReference type="ChEBI" id="CHEBI:15378"/>
        <dbReference type="ChEBI" id="CHEBI:15379"/>
        <dbReference type="ChEBI" id="CHEBI:16240"/>
        <dbReference type="ChEBI" id="CHEBI:16301"/>
        <dbReference type="ChEBI" id="CHEBI:17632"/>
        <dbReference type="ChEBI" id="CHEBI:33190"/>
        <dbReference type="ChEBI" id="CHEBI:136067"/>
    </reaction>
</comment>
<gene>
    <name evidence="13" type="ORF">AUC70_03005</name>
</gene>
<dbReference type="STRING" id="1774970.AUC70_03005"/>
<evidence type="ECO:0000256" key="9">
    <source>
        <dbReference type="ARBA" id="ARBA00031155"/>
    </source>
</evidence>
<evidence type="ECO:0000256" key="4">
    <source>
        <dbReference type="ARBA" id="ARBA00022630"/>
    </source>
</evidence>
<keyword evidence="14" id="KW-1185">Reference proteome</keyword>